<dbReference type="KEGG" id="bdw:94335564"/>
<dbReference type="AlphaFoldDB" id="A0AAD9PPF5"/>
<accession>A0AAD9PPF5</accession>
<evidence type="ECO:0000313" key="3">
    <source>
        <dbReference type="Proteomes" id="UP001214638"/>
    </source>
</evidence>
<dbReference type="RefSeq" id="XP_067805099.1">
    <property type="nucleotide sequence ID" value="XM_067946308.1"/>
</dbReference>
<evidence type="ECO:0000256" key="1">
    <source>
        <dbReference type="SAM" id="MobiDB-lite"/>
    </source>
</evidence>
<keyword evidence="3" id="KW-1185">Reference proteome</keyword>
<dbReference type="GeneID" id="94335564"/>
<name>A0AAD9PPF5_9APIC</name>
<protein>
    <submittedName>
        <fullName evidence="2">Uncharacterized protein</fullName>
    </submittedName>
</protein>
<organism evidence="2 3">
    <name type="scientific">Babesia duncani</name>
    <dbReference type="NCBI Taxonomy" id="323732"/>
    <lineage>
        <taxon>Eukaryota</taxon>
        <taxon>Sar</taxon>
        <taxon>Alveolata</taxon>
        <taxon>Apicomplexa</taxon>
        <taxon>Aconoidasida</taxon>
        <taxon>Piroplasmida</taxon>
        <taxon>Babesiidae</taxon>
        <taxon>Babesia</taxon>
    </lineage>
</organism>
<dbReference type="EMBL" id="JALLKP010000001">
    <property type="protein sequence ID" value="KAK2198257.1"/>
    <property type="molecule type" value="Genomic_DNA"/>
</dbReference>
<reference evidence="2" key="1">
    <citation type="journal article" date="2023" name="Nat. Microbiol.">
        <title>Babesia duncani multi-omics identifies virulence factors and drug targets.</title>
        <authorList>
            <person name="Singh P."/>
            <person name="Lonardi S."/>
            <person name="Liang Q."/>
            <person name="Vydyam P."/>
            <person name="Khabirova E."/>
            <person name="Fang T."/>
            <person name="Gihaz S."/>
            <person name="Thekkiniath J."/>
            <person name="Munshi M."/>
            <person name="Abel S."/>
            <person name="Ciampossin L."/>
            <person name="Batugedara G."/>
            <person name="Gupta M."/>
            <person name="Lu X.M."/>
            <person name="Lenz T."/>
            <person name="Chakravarty S."/>
            <person name="Cornillot E."/>
            <person name="Hu Y."/>
            <person name="Ma W."/>
            <person name="Gonzalez L.M."/>
            <person name="Sanchez S."/>
            <person name="Estrada K."/>
            <person name="Sanchez-Flores A."/>
            <person name="Montero E."/>
            <person name="Harb O.S."/>
            <person name="Le Roch K.G."/>
            <person name="Mamoun C.B."/>
        </authorList>
    </citation>
    <scope>NUCLEOTIDE SEQUENCE</scope>
    <source>
        <strain evidence="2">WA1</strain>
    </source>
</reference>
<dbReference type="Proteomes" id="UP001214638">
    <property type="component" value="Unassembled WGS sequence"/>
</dbReference>
<evidence type="ECO:0000313" key="2">
    <source>
        <dbReference type="EMBL" id="KAK2198257.1"/>
    </source>
</evidence>
<feature type="region of interest" description="Disordered" evidence="1">
    <location>
        <begin position="1"/>
        <end position="20"/>
    </location>
</feature>
<proteinExistence type="predicted"/>
<comment type="caution">
    <text evidence="2">The sequence shown here is derived from an EMBL/GenBank/DDBJ whole genome shotgun (WGS) entry which is preliminary data.</text>
</comment>
<sequence>MSREGARMEPQISLPPPSTGVMGLGDIDLNMVIDDLETTCSPFSESMLGKKNGGYPESISSENPHYLWYVKNRAKEMRQADSRHVKSATIGCNSDSDVASTCGMVNMRYATQMNMCENPSDMWYGLKMLDGTPVYINSSKRPRNNQIGKGRWRSSRMRNGNIYDSLRLGPNWTSAANSSFDSSLKGPIDYSGGFLSIGNYIENRKLDDSSSAAAASCQFGK</sequence>
<gene>
    <name evidence="2" type="ORF">BdWA1_001266</name>
</gene>